<dbReference type="OrthoDB" id="16906at2759"/>
<gene>
    <name evidence="13" type="ORF">FCALED_LOCUS1170</name>
</gene>
<dbReference type="Gene3D" id="1.20.1260.140">
    <property type="entry name" value="Alternative oxidase"/>
    <property type="match status" value="1"/>
</dbReference>
<dbReference type="Pfam" id="PF01786">
    <property type="entry name" value="AOX"/>
    <property type="match status" value="1"/>
</dbReference>
<dbReference type="GO" id="GO:0046872">
    <property type="term" value="F:metal ion binding"/>
    <property type="evidence" value="ECO:0007669"/>
    <property type="project" value="UniProtKB-UniRule"/>
</dbReference>
<dbReference type="Proteomes" id="UP000789570">
    <property type="component" value="Unassembled WGS sequence"/>
</dbReference>
<evidence type="ECO:0000256" key="12">
    <source>
        <dbReference type="RuleBase" id="RU003779"/>
    </source>
</evidence>
<evidence type="ECO:0000256" key="11">
    <source>
        <dbReference type="ARBA" id="ARBA00023136"/>
    </source>
</evidence>
<dbReference type="PANTHER" id="PTHR31803">
    <property type="entry name" value="ALTERNATIVE OXIDASE"/>
    <property type="match status" value="1"/>
</dbReference>
<evidence type="ECO:0000313" key="14">
    <source>
        <dbReference type="Proteomes" id="UP000789570"/>
    </source>
</evidence>
<evidence type="ECO:0000256" key="4">
    <source>
        <dbReference type="ARBA" id="ARBA00022660"/>
    </source>
</evidence>
<keyword evidence="14" id="KW-1185">Reference proteome</keyword>
<keyword evidence="11 12" id="KW-0472">Membrane</keyword>
<evidence type="ECO:0000256" key="10">
    <source>
        <dbReference type="ARBA" id="ARBA00023004"/>
    </source>
</evidence>
<dbReference type="EC" id="1.-.-.-" evidence="12"/>
<comment type="similarity">
    <text evidence="2 12">Belongs to the alternative oxidase family.</text>
</comment>
<comment type="caution">
    <text evidence="13">The sequence shown here is derived from an EMBL/GenBank/DDBJ whole genome shotgun (WGS) entry which is preliminary data.</text>
</comment>
<reference evidence="13" key="1">
    <citation type="submission" date="2021-06" db="EMBL/GenBank/DDBJ databases">
        <authorList>
            <person name="Kallberg Y."/>
            <person name="Tangrot J."/>
            <person name="Rosling A."/>
        </authorList>
    </citation>
    <scope>NUCLEOTIDE SEQUENCE</scope>
    <source>
        <strain evidence="13">UK204</strain>
    </source>
</reference>
<dbReference type="GO" id="GO:0005739">
    <property type="term" value="C:mitochondrion"/>
    <property type="evidence" value="ECO:0007669"/>
    <property type="project" value="TreeGrafter"/>
</dbReference>
<evidence type="ECO:0000256" key="3">
    <source>
        <dbReference type="ARBA" id="ARBA00022448"/>
    </source>
</evidence>
<keyword evidence="10 12" id="KW-0408">Iron</keyword>
<dbReference type="GO" id="GO:0009916">
    <property type="term" value="F:alternative oxidase activity"/>
    <property type="evidence" value="ECO:0007669"/>
    <property type="project" value="UniProtKB-UniRule"/>
</dbReference>
<evidence type="ECO:0000256" key="7">
    <source>
        <dbReference type="ARBA" id="ARBA00022982"/>
    </source>
</evidence>
<evidence type="ECO:0000256" key="9">
    <source>
        <dbReference type="ARBA" id="ARBA00023002"/>
    </source>
</evidence>
<dbReference type="PANTHER" id="PTHR31803:SF3">
    <property type="entry name" value="ALTERNATIVE OXIDASE"/>
    <property type="match status" value="1"/>
</dbReference>
<accession>A0A9N8VHI8</accession>
<keyword evidence="7 12" id="KW-0249">Electron transport</keyword>
<keyword evidence="3" id="KW-0813">Transport</keyword>
<dbReference type="EMBL" id="CAJVPQ010000141">
    <property type="protein sequence ID" value="CAG8450085.1"/>
    <property type="molecule type" value="Genomic_DNA"/>
</dbReference>
<dbReference type="AlphaFoldDB" id="A0A9N8VHI8"/>
<organism evidence="13 14">
    <name type="scientific">Funneliformis caledonium</name>
    <dbReference type="NCBI Taxonomy" id="1117310"/>
    <lineage>
        <taxon>Eukaryota</taxon>
        <taxon>Fungi</taxon>
        <taxon>Fungi incertae sedis</taxon>
        <taxon>Mucoromycota</taxon>
        <taxon>Glomeromycotina</taxon>
        <taxon>Glomeromycetes</taxon>
        <taxon>Glomerales</taxon>
        <taxon>Glomeraceae</taxon>
        <taxon>Funneliformis</taxon>
    </lineage>
</organism>
<dbReference type="InterPro" id="IPR002680">
    <property type="entry name" value="AOX"/>
</dbReference>
<evidence type="ECO:0000256" key="2">
    <source>
        <dbReference type="ARBA" id="ARBA00008388"/>
    </source>
</evidence>
<dbReference type="InterPro" id="IPR038659">
    <property type="entry name" value="AOX_sf"/>
</dbReference>
<evidence type="ECO:0000256" key="8">
    <source>
        <dbReference type="ARBA" id="ARBA00022989"/>
    </source>
</evidence>
<dbReference type="GO" id="GO:0098803">
    <property type="term" value="C:respiratory chain complex"/>
    <property type="evidence" value="ECO:0007669"/>
    <property type="project" value="UniProtKB-UniRule"/>
</dbReference>
<comment type="cofactor">
    <cofactor evidence="12">
        <name>Fe cation</name>
        <dbReference type="ChEBI" id="CHEBI:24875"/>
    </cofactor>
    <text evidence="12">Binds 2 iron ions per subunit.</text>
</comment>
<keyword evidence="4 12" id="KW-0679">Respiratory chain</keyword>
<name>A0A9N8VHI8_9GLOM</name>
<dbReference type="GO" id="GO:0010230">
    <property type="term" value="P:alternative respiration"/>
    <property type="evidence" value="ECO:0007669"/>
    <property type="project" value="TreeGrafter"/>
</dbReference>
<evidence type="ECO:0000256" key="1">
    <source>
        <dbReference type="ARBA" id="ARBA00004370"/>
    </source>
</evidence>
<evidence type="ECO:0000313" key="13">
    <source>
        <dbReference type="EMBL" id="CAG8450085.1"/>
    </source>
</evidence>
<evidence type="ECO:0000256" key="5">
    <source>
        <dbReference type="ARBA" id="ARBA00022692"/>
    </source>
</evidence>
<sequence>MFRSGLRITTCTQRVLYNAGYYQSNLPQSFIKSFAINARYFTSSQPMRSSAIYGSTPITGKDTNVLNQIPEELLLYTHHPKPVRHEILESNAPLKTKDLENLDVKVGLHREPVTWSDKLAFKIVKLLRVPSDWFFKKKYVHRAVMLETVAAVPGMVGGTIRHLRSLRKLQHDGGWIDHLLHEAENERMHLMTWMRISKPKMWERGLITIIQGVFYNAFFALYLLSPKTAHRVVGYLEEEAIVSYTSFLKEIENGHIENTKNIPDLAIDYWHLDKDTATLKDLVLAVRADEATHRDTNHHFADRIILGNEDLRDDIKRIFDKSESKKVKKIAGLSQDASEKWKWNY</sequence>
<keyword evidence="9 12" id="KW-0560">Oxidoreductase</keyword>
<evidence type="ECO:0000256" key="6">
    <source>
        <dbReference type="ARBA" id="ARBA00022723"/>
    </source>
</evidence>
<dbReference type="CDD" id="cd01053">
    <property type="entry name" value="AOX"/>
    <property type="match status" value="1"/>
</dbReference>
<protein>
    <recommendedName>
        <fullName evidence="12">Alternative oxidase</fullName>
        <ecNumber evidence="12">1.-.-.-</ecNumber>
    </recommendedName>
</protein>
<keyword evidence="8" id="KW-1133">Transmembrane helix</keyword>
<comment type="subcellular location">
    <subcellularLocation>
        <location evidence="1">Membrane</location>
    </subcellularLocation>
</comment>
<keyword evidence="5 12" id="KW-0812">Transmembrane</keyword>
<proteinExistence type="inferred from homology"/>
<keyword evidence="6 12" id="KW-0479">Metal-binding</keyword>
<dbReference type="GO" id="GO:0016020">
    <property type="term" value="C:membrane"/>
    <property type="evidence" value="ECO:0007669"/>
    <property type="project" value="UniProtKB-SubCell"/>
</dbReference>